<dbReference type="GO" id="GO:0005737">
    <property type="term" value="C:cytoplasm"/>
    <property type="evidence" value="ECO:0007669"/>
    <property type="project" value="UniProtKB-SubCell"/>
</dbReference>
<evidence type="ECO:0000256" key="11">
    <source>
        <dbReference type="ARBA" id="ARBA00033284"/>
    </source>
</evidence>
<evidence type="ECO:0000256" key="13">
    <source>
        <dbReference type="NCBIfam" id="TIGR02402"/>
    </source>
</evidence>
<dbReference type="SUPFAM" id="SSF81296">
    <property type="entry name" value="E set domains"/>
    <property type="match status" value="1"/>
</dbReference>
<dbReference type="CDD" id="cd11325">
    <property type="entry name" value="AmyAc_GTHase"/>
    <property type="match status" value="1"/>
</dbReference>
<reference evidence="18 19" key="1">
    <citation type="submission" date="2016-10" db="EMBL/GenBank/DDBJ databases">
        <authorList>
            <person name="de Groot N.N."/>
        </authorList>
    </citation>
    <scope>NUCLEOTIDE SEQUENCE [LARGE SCALE GENOMIC DNA]</scope>
    <source>
        <strain evidence="18 19">A52C2</strain>
    </source>
</reference>
<dbReference type="GO" id="GO:0033942">
    <property type="term" value="F:4-alpha-D-(1-&gt;4)-alpha-D-glucanotrehalose trehalohydrolase activity"/>
    <property type="evidence" value="ECO:0007669"/>
    <property type="project" value="UniProtKB-EC"/>
</dbReference>
<dbReference type="InterPro" id="IPR022567">
    <property type="entry name" value="DUF3459"/>
</dbReference>
<organism evidence="18 19">
    <name type="scientific">Faunimonas pinastri</name>
    <dbReference type="NCBI Taxonomy" id="1855383"/>
    <lineage>
        <taxon>Bacteria</taxon>
        <taxon>Pseudomonadati</taxon>
        <taxon>Pseudomonadota</taxon>
        <taxon>Alphaproteobacteria</taxon>
        <taxon>Hyphomicrobiales</taxon>
        <taxon>Afifellaceae</taxon>
        <taxon>Faunimonas</taxon>
    </lineage>
</organism>
<dbReference type="UniPathway" id="UPA00299"/>
<keyword evidence="8" id="KW-0119">Carbohydrate metabolism</keyword>
<dbReference type="SUPFAM" id="SSF51445">
    <property type="entry name" value="(Trans)glycosidases"/>
    <property type="match status" value="1"/>
</dbReference>
<dbReference type="InterPro" id="IPR013783">
    <property type="entry name" value="Ig-like_fold"/>
</dbReference>
<dbReference type="Proteomes" id="UP000199647">
    <property type="component" value="Unassembled WGS sequence"/>
</dbReference>
<comment type="subcellular location">
    <subcellularLocation>
        <location evidence="1 15">Cytoplasm</location>
    </subcellularLocation>
</comment>
<sequence>MSRAGRLARQAGVMGKTFQFEKQWGSELIGGSGSGSGARFRIWSPTSETMQVRSEESGRDVPMTKTDGGWFELETDEVPVGGGYRFVLPDGFCIPDPAARAQTGNVHSPSRLWDPKAYEWKTGDWKGRPWEETVFYELHTGTFTPEGTFDAICRKLDHLADTGVTCLELLPIAQYGGTRGWGYDGVMLYTPHVDYGTPDDLKKLIDAAHERGLMMFLDVVYNHFGPEGSYLHLFAPDFFHFERKTPWGAAIAYEKDPVRRFFIENALYWLEEFRFDGLRFDAIDQIDDQSEEPLLEEFAREIRARITDRHVHLTTEDARNITTLHERGPKGQIAKFSGEWNDDVHHCFHTIATGESEVYYRDYSDDPMRQLARALATGFVYQGETSPSTGKERGFGSAHLPPATFVDFLQNHDQIGNRAFGERLTALSEPQTMEIMTAALLLSPHIPLLYMGEEYGETNPFYFFTDFHGDLGEAVRQGRREEFRHWTGFSNDPHQRQVPDPNAIETFQASKLDWTKLDQPYHRERLNLVKRLLSIRAAEIAPRMSGIAGHAGHYDMLGDKGFVVHWQVGKRGRFAMYFNAGEDNAAVLVAPEGRVLFESTPGAAEHLIAGSLPAQSLVFLFDENAEPSRNTA</sequence>
<comment type="similarity">
    <text evidence="3 14">Belongs to the glycosyl hydrolase 13 family.</text>
</comment>
<evidence type="ECO:0000256" key="4">
    <source>
        <dbReference type="ARBA" id="ARBA00012268"/>
    </source>
</evidence>
<evidence type="ECO:0000313" key="19">
    <source>
        <dbReference type="Proteomes" id="UP000199647"/>
    </source>
</evidence>
<evidence type="ECO:0000256" key="16">
    <source>
        <dbReference type="PIRSR" id="PIRSR006337-3"/>
    </source>
</evidence>
<dbReference type="STRING" id="1855383.SAMN05216548_11245"/>
<dbReference type="InterPro" id="IPR006047">
    <property type="entry name" value="GH13_cat_dom"/>
</dbReference>
<feature type="site" description="Transition state stabilizer" evidence="16">
    <location>
        <position position="413"/>
    </location>
</feature>
<evidence type="ECO:0000259" key="17">
    <source>
        <dbReference type="SMART" id="SM00642"/>
    </source>
</evidence>
<keyword evidence="19" id="KW-1185">Reference proteome</keyword>
<evidence type="ECO:0000256" key="14">
    <source>
        <dbReference type="PIRNR" id="PIRNR006337"/>
    </source>
</evidence>
<dbReference type="Gene3D" id="2.60.40.10">
    <property type="entry name" value="Immunoglobulins"/>
    <property type="match status" value="1"/>
</dbReference>
<comment type="catalytic activity">
    <reaction evidence="12 14">
        <text>hydrolysis of (1-&gt;4)-alpha-D-glucosidic linkage in 4-alpha-D-[(1-&gt;4)-alpha-D-glucanosyl]n trehalose to yield trehalose and (1-&gt;4)-alpha-D-glucan.</text>
        <dbReference type="EC" id="3.2.1.141"/>
    </reaction>
</comment>
<dbReference type="PANTHER" id="PTHR43651:SF11">
    <property type="entry name" value="MALTO-OLIGOSYLTREHALOSE TREHALOHYDROLASE"/>
    <property type="match status" value="1"/>
</dbReference>
<dbReference type="NCBIfam" id="TIGR02402">
    <property type="entry name" value="trehalose_TreZ"/>
    <property type="match status" value="1"/>
</dbReference>
<dbReference type="EMBL" id="FOFG01000012">
    <property type="protein sequence ID" value="SER15767.1"/>
    <property type="molecule type" value="Genomic_DNA"/>
</dbReference>
<dbReference type="SMART" id="SM00642">
    <property type="entry name" value="Aamy"/>
    <property type="match status" value="1"/>
</dbReference>
<dbReference type="InterPro" id="IPR044901">
    <property type="entry name" value="Trehalose_TreZ_E-set_sf"/>
</dbReference>
<dbReference type="AlphaFoldDB" id="A0A1H9LX35"/>
<dbReference type="InterPro" id="IPR012768">
    <property type="entry name" value="Trehalose_TreZ"/>
</dbReference>
<dbReference type="InterPro" id="IPR014756">
    <property type="entry name" value="Ig_E-set"/>
</dbReference>
<evidence type="ECO:0000256" key="6">
    <source>
        <dbReference type="ARBA" id="ARBA00022490"/>
    </source>
</evidence>
<dbReference type="Pfam" id="PF00128">
    <property type="entry name" value="Alpha-amylase"/>
    <property type="match status" value="2"/>
</dbReference>
<dbReference type="PANTHER" id="PTHR43651">
    <property type="entry name" value="1,4-ALPHA-GLUCAN-BRANCHING ENZYME"/>
    <property type="match status" value="1"/>
</dbReference>
<evidence type="ECO:0000256" key="9">
    <source>
        <dbReference type="ARBA" id="ARBA00023295"/>
    </source>
</evidence>
<feature type="active site" description="Nucleophile" evidence="15">
    <location>
        <position position="281"/>
    </location>
</feature>
<gene>
    <name evidence="18" type="ORF">SAMN05216548_11245</name>
</gene>
<keyword evidence="7 14" id="KW-0378">Hydrolase</keyword>
<evidence type="ECO:0000313" key="18">
    <source>
        <dbReference type="EMBL" id="SER15767.1"/>
    </source>
</evidence>
<dbReference type="EC" id="3.2.1.141" evidence="4 13"/>
<keyword evidence="9 14" id="KW-0326">Glycosidase</keyword>
<evidence type="ECO:0000256" key="7">
    <source>
        <dbReference type="ARBA" id="ARBA00022801"/>
    </source>
</evidence>
<evidence type="ECO:0000256" key="12">
    <source>
        <dbReference type="ARBA" id="ARBA00034013"/>
    </source>
</evidence>
<accession>A0A1H9LX35</accession>
<dbReference type="Pfam" id="PF11941">
    <property type="entry name" value="DUF3459"/>
    <property type="match status" value="1"/>
</dbReference>
<dbReference type="RefSeq" id="WP_238858359.1">
    <property type="nucleotide sequence ID" value="NZ_FOFG01000012.1"/>
</dbReference>
<dbReference type="PIRSF" id="PIRSF006337">
    <property type="entry name" value="Trehalose_TreZ"/>
    <property type="match status" value="1"/>
</dbReference>
<evidence type="ECO:0000256" key="10">
    <source>
        <dbReference type="ARBA" id="ARBA00032057"/>
    </source>
</evidence>
<feature type="domain" description="Glycosyl hydrolase family 13 catalytic" evidence="17">
    <location>
        <begin position="86"/>
        <end position="484"/>
    </location>
</feature>
<name>A0A1H9LX35_9HYPH</name>
<dbReference type="Gene3D" id="1.10.10.760">
    <property type="entry name" value="E-set domains of sugar-utilizing enzymes"/>
    <property type="match status" value="1"/>
</dbReference>
<dbReference type="Gene3D" id="3.20.20.80">
    <property type="entry name" value="Glycosidases"/>
    <property type="match status" value="1"/>
</dbReference>
<dbReference type="CDD" id="cd02853">
    <property type="entry name" value="E_set_MTHase_like_N"/>
    <property type="match status" value="1"/>
</dbReference>
<protein>
    <recommendedName>
        <fullName evidence="5 13">Malto-oligosyltrehalose trehalohydrolase</fullName>
        <shortName evidence="14">MTHase</shortName>
        <ecNumber evidence="4 13">3.2.1.141</ecNumber>
    </recommendedName>
    <alternativeName>
        <fullName evidence="11 14">4-alpha-D-((1-&gt;4)-alpha-D-glucano)trehalose trehalohydrolase</fullName>
    </alternativeName>
    <alternativeName>
        <fullName evidence="10 14">Maltooligosyl trehalose trehalohydrolase</fullName>
    </alternativeName>
</protein>
<evidence type="ECO:0000256" key="5">
    <source>
        <dbReference type="ARBA" id="ARBA00015938"/>
    </source>
</evidence>
<dbReference type="GO" id="GO:0005992">
    <property type="term" value="P:trehalose biosynthetic process"/>
    <property type="evidence" value="ECO:0007669"/>
    <property type="project" value="UniProtKB-UniRule"/>
</dbReference>
<evidence type="ECO:0000256" key="2">
    <source>
        <dbReference type="ARBA" id="ARBA00005199"/>
    </source>
</evidence>
<feature type="active site" description="Proton donor" evidence="15">
    <location>
        <position position="316"/>
    </location>
</feature>
<evidence type="ECO:0000256" key="1">
    <source>
        <dbReference type="ARBA" id="ARBA00004496"/>
    </source>
</evidence>
<keyword evidence="6" id="KW-0963">Cytoplasm</keyword>
<evidence type="ECO:0000256" key="8">
    <source>
        <dbReference type="ARBA" id="ARBA00023277"/>
    </source>
</evidence>
<evidence type="ECO:0000256" key="15">
    <source>
        <dbReference type="PIRSR" id="PIRSR006337-1"/>
    </source>
</evidence>
<proteinExistence type="inferred from homology"/>
<evidence type="ECO:0000256" key="3">
    <source>
        <dbReference type="ARBA" id="ARBA00008061"/>
    </source>
</evidence>
<dbReference type="InterPro" id="IPR017853">
    <property type="entry name" value="GH"/>
</dbReference>
<comment type="pathway">
    <text evidence="2 14">Glycan biosynthesis; trehalose biosynthesis.</text>
</comment>